<dbReference type="PROSITE" id="PS50949">
    <property type="entry name" value="HTH_GNTR"/>
    <property type="match status" value="1"/>
</dbReference>
<name>A0A6I5ZUM0_9FIRM</name>
<dbReference type="OrthoDB" id="457376at2"/>
<keyword evidence="2" id="KW-0238">DNA-binding</keyword>
<evidence type="ECO:0000313" key="6">
    <source>
        <dbReference type="Proteomes" id="UP000425916"/>
    </source>
</evidence>
<keyword evidence="1" id="KW-0805">Transcription regulation</keyword>
<dbReference type="InterPro" id="IPR000524">
    <property type="entry name" value="Tscrpt_reg_HTH_GntR"/>
</dbReference>
<dbReference type="SMART" id="SM00345">
    <property type="entry name" value="HTH_GNTR"/>
    <property type="match status" value="1"/>
</dbReference>
<reference evidence="5 6" key="1">
    <citation type="submission" date="2019-11" db="EMBL/GenBank/DDBJ databases">
        <title>Genome sequence of Moorella glycerini DSM11254.</title>
        <authorList>
            <person name="Poehlein A."/>
            <person name="Boeer T."/>
            <person name="Daniel R."/>
        </authorList>
    </citation>
    <scope>NUCLEOTIDE SEQUENCE [LARGE SCALE GENOMIC DNA]</scope>
    <source>
        <strain evidence="5 6">DSM 11254</strain>
    </source>
</reference>
<protein>
    <submittedName>
        <fullName evidence="5">HTH-type transcriptional repressor YvoA</fullName>
    </submittedName>
</protein>
<dbReference type="InterPro" id="IPR050679">
    <property type="entry name" value="Bact_HTH_transcr_reg"/>
</dbReference>
<evidence type="ECO:0000313" key="5">
    <source>
        <dbReference type="EMBL" id="QGP93640.1"/>
    </source>
</evidence>
<dbReference type="PANTHER" id="PTHR44846">
    <property type="entry name" value="MANNOSYL-D-GLYCERATE TRANSPORT/METABOLISM SYSTEM REPRESSOR MNGR-RELATED"/>
    <property type="match status" value="1"/>
</dbReference>
<evidence type="ECO:0000259" key="4">
    <source>
        <dbReference type="PROSITE" id="PS50949"/>
    </source>
</evidence>
<dbReference type="GO" id="GO:0045892">
    <property type="term" value="P:negative regulation of DNA-templated transcription"/>
    <property type="evidence" value="ECO:0007669"/>
    <property type="project" value="TreeGrafter"/>
</dbReference>
<dbReference type="SUPFAM" id="SSF46785">
    <property type="entry name" value="Winged helix' DNA-binding domain"/>
    <property type="match status" value="1"/>
</dbReference>
<feature type="domain" description="HTH gntR-type" evidence="4">
    <location>
        <begin position="13"/>
        <end position="81"/>
    </location>
</feature>
<dbReference type="SMART" id="SM00866">
    <property type="entry name" value="UTRA"/>
    <property type="match status" value="1"/>
</dbReference>
<evidence type="ECO:0000256" key="2">
    <source>
        <dbReference type="ARBA" id="ARBA00023125"/>
    </source>
</evidence>
<dbReference type="RefSeq" id="WP_156275226.1">
    <property type="nucleotide sequence ID" value="NZ_CP046244.1"/>
</dbReference>
<dbReference type="PANTHER" id="PTHR44846:SF17">
    <property type="entry name" value="GNTR-FAMILY TRANSCRIPTIONAL REGULATOR"/>
    <property type="match status" value="1"/>
</dbReference>
<dbReference type="InterPro" id="IPR028978">
    <property type="entry name" value="Chorismate_lyase_/UTRA_dom_sf"/>
</dbReference>
<dbReference type="EMBL" id="CP046244">
    <property type="protein sequence ID" value="QGP93640.1"/>
    <property type="molecule type" value="Genomic_DNA"/>
</dbReference>
<dbReference type="PRINTS" id="PR00035">
    <property type="entry name" value="HTHGNTR"/>
</dbReference>
<dbReference type="Gene3D" id="1.10.10.10">
    <property type="entry name" value="Winged helix-like DNA-binding domain superfamily/Winged helix DNA-binding domain"/>
    <property type="match status" value="1"/>
</dbReference>
<dbReference type="InterPro" id="IPR036390">
    <property type="entry name" value="WH_DNA-bd_sf"/>
</dbReference>
<dbReference type="Pfam" id="PF07702">
    <property type="entry name" value="UTRA"/>
    <property type="match status" value="1"/>
</dbReference>
<dbReference type="GO" id="GO:0003677">
    <property type="term" value="F:DNA binding"/>
    <property type="evidence" value="ECO:0007669"/>
    <property type="project" value="UniProtKB-KW"/>
</dbReference>
<evidence type="ECO:0000256" key="3">
    <source>
        <dbReference type="ARBA" id="ARBA00023163"/>
    </source>
</evidence>
<sequence length="253" mass="28803">MAGWQHGRRVKKSTAVQEALEIIREMITSPEVEEDLRLPSEEELALRLGISRLTVREALTVLEREGVIARIQGRGTIVNRFARRLTSRIDSAREIGKFIAENGYAVGVDSVKYWWQAATAREAEKLAISEGEEILVVEKRFLADGNPAAFCIDRVPKKLFCDLDFSTADLSQAIFPFIETRCQCHLTHDVIEIIPTVADVKLSRCLHVKEGAPLLRLDAVEYDLEGRPVMYNTEYYLDHFVRFTLCRIVSYMT</sequence>
<accession>A0A6I5ZUM0</accession>
<evidence type="ECO:0000256" key="1">
    <source>
        <dbReference type="ARBA" id="ARBA00023015"/>
    </source>
</evidence>
<dbReference type="AlphaFoldDB" id="A0A6I5ZUM0"/>
<keyword evidence="3" id="KW-0804">Transcription</keyword>
<dbReference type="GO" id="GO:0003700">
    <property type="term" value="F:DNA-binding transcription factor activity"/>
    <property type="evidence" value="ECO:0007669"/>
    <property type="project" value="InterPro"/>
</dbReference>
<gene>
    <name evidence="5" type="primary">yvoA_6</name>
    <name evidence="5" type="ORF">MGLY_30600</name>
</gene>
<dbReference type="InterPro" id="IPR036388">
    <property type="entry name" value="WH-like_DNA-bd_sf"/>
</dbReference>
<dbReference type="SUPFAM" id="SSF64288">
    <property type="entry name" value="Chorismate lyase-like"/>
    <property type="match status" value="1"/>
</dbReference>
<dbReference type="Proteomes" id="UP000425916">
    <property type="component" value="Chromosome"/>
</dbReference>
<keyword evidence="6" id="KW-1185">Reference proteome</keyword>
<dbReference type="Gene3D" id="3.40.1410.10">
    <property type="entry name" value="Chorismate lyase-like"/>
    <property type="match status" value="1"/>
</dbReference>
<proteinExistence type="predicted"/>
<dbReference type="InterPro" id="IPR011663">
    <property type="entry name" value="UTRA"/>
</dbReference>
<organism evidence="5 6">
    <name type="scientific">Neomoorella glycerini</name>
    <dbReference type="NCBI Taxonomy" id="55779"/>
    <lineage>
        <taxon>Bacteria</taxon>
        <taxon>Bacillati</taxon>
        <taxon>Bacillota</taxon>
        <taxon>Clostridia</taxon>
        <taxon>Neomoorellales</taxon>
        <taxon>Neomoorellaceae</taxon>
        <taxon>Neomoorella</taxon>
    </lineage>
</organism>
<dbReference type="CDD" id="cd07377">
    <property type="entry name" value="WHTH_GntR"/>
    <property type="match status" value="1"/>
</dbReference>
<dbReference type="Pfam" id="PF00392">
    <property type="entry name" value="GntR"/>
    <property type="match status" value="1"/>
</dbReference>